<organism evidence="2 3">
    <name type="scientific">Cladosporium halotolerans</name>
    <dbReference type="NCBI Taxonomy" id="1052096"/>
    <lineage>
        <taxon>Eukaryota</taxon>
        <taxon>Fungi</taxon>
        <taxon>Dikarya</taxon>
        <taxon>Ascomycota</taxon>
        <taxon>Pezizomycotina</taxon>
        <taxon>Dothideomycetes</taxon>
        <taxon>Dothideomycetidae</taxon>
        <taxon>Cladosporiales</taxon>
        <taxon>Cladosporiaceae</taxon>
        <taxon>Cladosporium</taxon>
    </lineage>
</organism>
<dbReference type="GO" id="GO:0030729">
    <property type="term" value="F:acetoacetate-CoA ligase activity"/>
    <property type="evidence" value="ECO:0007669"/>
    <property type="project" value="TreeGrafter"/>
</dbReference>
<name>A0AB34KT95_9PEZI</name>
<gene>
    <name evidence="2" type="ORF">WHR41_03305</name>
</gene>
<evidence type="ECO:0000313" key="2">
    <source>
        <dbReference type="EMBL" id="KAL1587968.1"/>
    </source>
</evidence>
<dbReference type="EMBL" id="JAAQHG020000008">
    <property type="protein sequence ID" value="KAL1587968.1"/>
    <property type="molecule type" value="Genomic_DNA"/>
</dbReference>
<dbReference type="Gene3D" id="3.30.300.30">
    <property type="match status" value="1"/>
</dbReference>
<comment type="caution">
    <text evidence="2">The sequence shown here is derived from an EMBL/GenBank/DDBJ whole genome shotgun (WGS) entry which is preliminary data.</text>
</comment>
<evidence type="ECO:0000313" key="3">
    <source>
        <dbReference type="Proteomes" id="UP000803884"/>
    </source>
</evidence>
<sequence length="685" mass="74925">MAPQTDNPEILWTPKQANRAPGSTAMDKYRQHVNKRFNTSIETTQELVQWSCDKPQDFWTDLYSYLELVPPLPPSVTKAYDDQVPMSSNPPFLEGLQINYAENAVFNNPDPNATALVGLREGQRLEDAEHVTWRQFRDRVRLTASALRRSGIKKGDRVGALVATSNVAMVLFHATAAVGAIFTCISPDLGLEGCVSRLQQVTPSVLFVDGDAVYKGKAVSTIEKLDGILSRLNPYPATYVVPIVSKQLKYPTLDDFLQQANPSDDLTFTRVSFNDPLMICYSSGTTGNPKCIVHRHGLCLQTHKISRLHNSLTPADTVLQYSSTSWVVFYIMCGHFSIGATTICYNGSPLHPDAAHLLRIASHFRATYFGASPRYLLEVEMSRCIPKRAFDLSALRTVYTTGATLSTSQYRWFYASFPPSVQICNTAGGTDTATSLIALDPTGPIRAGEMQIRALGMAVDILHAETGASLYASPAAEAGELVITKPFPSMPCFFWGDDAAGTKYRSSYFARFPARDLWAQHDWISRNRTTGGFVMHGRSDGVLNPSGIRFGPAEIYAISESPPFTSHFSSTLCTSRRRAGDPDEAVFLFVVPHAGQRLTPRLRSALKEAIKKGLSPRHVPRFVVEVGEVPVTVNGKKVEGAVRSILGGGSVGMAGVANPGCLGAFVRFKDVESDEVEGDGVRAKL</sequence>
<reference evidence="2 3" key="1">
    <citation type="journal article" date="2020" name="Microbiol. Resour. Announc.">
        <title>Draft Genome Sequence of a Cladosporium Species Isolated from the Mesophotic Ascidian Didemnum maculosum.</title>
        <authorList>
            <person name="Gioti A."/>
            <person name="Siaperas R."/>
            <person name="Nikolaivits E."/>
            <person name="Le Goff G."/>
            <person name="Ouazzani J."/>
            <person name="Kotoulas G."/>
            <person name="Topakas E."/>
        </authorList>
    </citation>
    <scope>NUCLEOTIDE SEQUENCE [LARGE SCALE GENOMIC DNA]</scope>
    <source>
        <strain evidence="2 3">TM138-S3</strain>
    </source>
</reference>
<dbReference type="PANTHER" id="PTHR42921:SF4">
    <property type="entry name" value="ACETOACETYL-COA SYNTHASE (AFU_ORTHOLOGUE AFUA_8G04770)"/>
    <property type="match status" value="1"/>
</dbReference>
<protein>
    <recommendedName>
        <fullName evidence="1">AMP-dependent synthetase/ligase domain-containing protein</fullName>
    </recommendedName>
</protein>
<dbReference type="SUPFAM" id="SSF56801">
    <property type="entry name" value="Acetyl-CoA synthetase-like"/>
    <property type="match status" value="1"/>
</dbReference>
<dbReference type="InterPro" id="IPR045851">
    <property type="entry name" value="AMP-bd_C_sf"/>
</dbReference>
<dbReference type="InterPro" id="IPR000873">
    <property type="entry name" value="AMP-dep_synth/lig_dom"/>
</dbReference>
<feature type="domain" description="AMP-dependent synthetase/ligase" evidence="1">
    <location>
        <begin position="110"/>
        <end position="486"/>
    </location>
</feature>
<dbReference type="Gene3D" id="3.40.50.12780">
    <property type="entry name" value="N-terminal domain of ligase-like"/>
    <property type="match status" value="1"/>
</dbReference>
<dbReference type="Pfam" id="PF00501">
    <property type="entry name" value="AMP-binding"/>
    <property type="match status" value="1"/>
</dbReference>
<dbReference type="InterPro" id="IPR020845">
    <property type="entry name" value="AMP-binding_CS"/>
</dbReference>
<dbReference type="Proteomes" id="UP000803884">
    <property type="component" value="Unassembled WGS sequence"/>
</dbReference>
<evidence type="ECO:0000259" key="1">
    <source>
        <dbReference type="Pfam" id="PF00501"/>
    </source>
</evidence>
<dbReference type="InterPro" id="IPR042099">
    <property type="entry name" value="ANL_N_sf"/>
</dbReference>
<dbReference type="RefSeq" id="XP_069231073.1">
    <property type="nucleotide sequence ID" value="XM_069371911.1"/>
</dbReference>
<accession>A0AB34KT95</accession>
<keyword evidence="3" id="KW-1185">Reference proteome</keyword>
<dbReference type="GeneID" id="96004749"/>
<dbReference type="PROSITE" id="PS00455">
    <property type="entry name" value="AMP_BINDING"/>
    <property type="match status" value="1"/>
</dbReference>
<dbReference type="PANTHER" id="PTHR42921">
    <property type="entry name" value="ACETOACETYL-COA SYNTHETASE"/>
    <property type="match status" value="1"/>
</dbReference>
<dbReference type="AlphaFoldDB" id="A0AB34KT95"/>
<proteinExistence type="predicted"/>